<sequence>MRKSNSLKGLIFVLFSFLMLGCTSSYESVTQVDDTKAYVLLTGNFEGASLQINTNPQITLGDNIQTFILDGKEVAKFEVTSGTNVIKVYKNGALVVNRKLYITNGNSFEVDVK</sequence>
<evidence type="ECO:0000313" key="2">
    <source>
        <dbReference type="Proteomes" id="UP000009282"/>
    </source>
</evidence>
<reference evidence="1 2" key="1">
    <citation type="journal article" date="2011" name="J. Bacteriol.">
        <title>Complete genome sequence of seawater bacterium Glaciecola nitratireducens FR1064T.</title>
        <authorList>
            <person name="Bian F."/>
            <person name="Qin Q.L."/>
            <person name="Xie B.B."/>
            <person name="Shu Y.L."/>
            <person name="Zhang X.Y."/>
            <person name="Yu Y."/>
            <person name="Chen B."/>
            <person name="Chen X.L."/>
            <person name="Zhou B.C."/>
            <person name="Zhang Y.Z."/>
        </authorList>
    </citation>
    <scope>NUCLEOTIDE SEQUENCE [LARGE SCALE GENOMIC DNA]</scope>
    <source>
        <strain evidence="2">JCM 12485 / KCTC 12276 / FR1064</strain>
    </source>
</reference>
<dbReference type="EMBL" id="CP003060">
    <property type="protein sequence ID" value="AEP30710.1"/>
    <property type="molecule type" value="Genomic_DNA"/>
</dbReference>
<dbReference type="KEGG" id="gni:GNIT_2613"/>
<protein>
    <recommendedName>
        <fullName evidence="3">Lipoprotein</fullName>
    </recommendedName>
</protein>
<dbReference type="eggNOG" id="ENOG50338ZK">
    <property type="taxonomic scope" value="Bacteria"/>
</dbReference>
<dbReference type="PROSITE" id="PS51257">
    <property type="entry name" value="PROKAR_LIPOPROTEIN"/>
    <property type="match status" value="1"/>
</dbReference>
<dbReference type="HOGENOM" id="CLU_2129883_0_0_6"/>
<proteinExistence type="predicted"/>
<accession>G4QI96</accession>
<dbReference type="AlphaFoldDB" id="G4QI96"/>
<evidence type="ECO:0008006" key="3">
    <source>
        <dbReference type="Google" id="ProtNLM"/>
    </source>
</evidence>
<dbReference type="OrthoDB" id="6400968at2"/>
<organism evidence="1 2">
    <name type="scientific">Glaciecola nitratireducens (strain JCM 12485 / KCTC 12276 / FR1064)</name>
    <dbReference type="NCBI Taxonomy" id="1085623"/>
    <lineage>
        <taxon>Bacteria</taxon>
        <taxon>Pseudomonadati</taxon>
        <taxon>Pseudomonadota</taxon>
        <taxon>Gammaproteobacteria</taxon>
        <taxon>Alteromonadales</taxon>
        <taxon>Alteromonadaceae</taxon>
        <taxon>Brumicola</taxon>
    </lineage>
</organism>
<name>G4QI96_GLANF</name>
<evidence type="ECO:0000313" key="1">
    <source>
        <dbReference type="EMBL" id="AEP30710.1"/>
    </source>
</evidence>
<dbReference type="RefSeq" id="WP_014109583.1">
    <property type="nucleotide sequence ID" value="NC_016041.1"/>
</dbReference>
<dbReference type="Proteomes" id="UP000009282">
    <property type="component" value="Chromosome"/>
</dbReference>
<keyword evidence="2" id="KW-1185">Reference proteome</keyword>
<dbReference type="STRING" id="1085623.GNIT_2613"/>
<gene>
    <name evidence="1" type="ordered locus">GNIT_2613</name>
</gene>